<protein>
    <submittedName>
        <fullName evidence="6">ABC transporter ATP-binding protein</fullName>
    </submittedName>
</protein>
<name>A0ABV7UQ08_9GAMM</name>
<dbReference type="Gene3D" id="3.40.50.300">
    <property type="entry name" value="P-loop containing nucleotide triphosphate hydrolases"/>
    <property type="match status" value="1"/>
</dbReference>
<dbReference type="PANTHER" id="PTHR46743:SF2">
    <property type="entry name" value="TEICHOIC ACIDS EXPORT ATP-BINDING PROTEIN TAGH"/>
    <property type="match status" value="1"/>
</dbReference>
<evidence type="ECO:0000256" key="3">
    <source>
        <dbReference type="ARBA" id="ARBA00022741"/>
    </source>
</evidence>
<dbReference type="InterPro" id="IPR003593">
    <property type="entry name" value="AAA+_ATPase"/>
</dbReference>
<organism evidence="6 7">
    <name type="scientific">Luteimonas notoginsengisoli</name>
    <dbReference type="NCBI Taxonomy" id="1578200"/>
    <lineage>
        <taxon>Bacteria</taxon>
        <taxon>Pseudomonadati</taxon>
        <taxon>Pseudomonadota</taxon>
        <taxon>Gammaproteobacteria</taxon>
        <taxon>Lysobacterales</taxon>
        <taxon>Lysobacteraceae</taxon>
        <taxon>Luteimonas</taxon>
    </lineage>
</organism>
<dbReference type="SMART" id="SM00382">
    <property type="entry name" value="AAA"/>
    <property type="match status" value="1"/>
</dbReference>
<evidence type="ECO:0000256" key="1">
    <source>
        <dbReference type="ARBA" id="ARBA00005417"/>
    </source>
</evidence>
<gene>
    <name evidence="6" type="ORF">ACFOM9_00690</name>
</gene>
<dbReference type="Pfam" id="PF00005">
    <property type="entry name" value="ABC_tran"/>
    <property type="match status" value="1"/>
</dbReference>
<dbReference type="InterPro" id="IPR015860">
    <property type="entry name" value="ABC_transpr_TagH-like"/>
</dbReference>
<dbReference type="Proteomes" id="UP001595724">
    <property type="component" value="Unassembled WGS sequence"/>
</dbReference>
<proteinExistence type="inferred from homology"/>
<dbReference type="SUPFAM" id="SSF52540">
    <property type="entry name" value="P-loop containing nucleoside triphosphate hydrolases"/>
    <property type="match status" value="1"/>
</dbReference>
<keyword evidence="2" id="KW-0813">Transport</keyword>
<accession>A0ABV7UQ08</accession>
<keyword evidence="7" id="KW-1185">Reference proteome</keyword>
<dbReference type="InterPro" id="IPR003439">
    <property type="entry name" value="ABC_transporter-like_ATP-bd"/>
</dbReference>
<evidence type="ECO:0000313" key="6">
    <source>
        <dbReference type="EMBL" id="MFC3658593.1"/>
    </source>
</evidence>
<dbReference type="PROSITE" id="PS50893">
    <property type="entry name" value="ABC_TRANSPORTER_2"/>
    <property type="match status" value="1"/>
</dbReference>
<sequence length="383" mass="41364">MSASIQLDRVSLTVPLYVQPERRARNWTAMLLGAAFDPPRRVHVPLLDEISFQAHEGDRVAILGRNGAGKSTLLRVLNGVYPMSSGNMQVKGSRQALLNMSLGFNGEATVRENIFLRGTAMRLKASDMSDKIESILEFAGLQEKSSHRLRTLSTGQKMRLGFAISTSVRHDIILMDEWVGAGDSDFMAKATERMKGHMSGSKIVMLASHSVGLLRSICNKGIVLEQGRLVYSGDVIPALEHYHDLMASLRSTVAMGAPDASDLATPLVYGCAEKISFDDGVIQLHGWITSTNGSTVQGVALEVAGVRYVSTSIVRNRRSDVARHFGLRDQNCGFTASFVIPHLTALENLGVELRILGGADGSSAHTPLRVAPAVTASVRGNVD</sequence>
<comment type="caution">
    <text evidence="6">The sequence shown here is derived from an EMBL/GenBank/DDBJ whole genome shotgun (WGS) entry which is preliminary data.</text>
</comment>
<evidence type="ECO:0000313" key="7">
    <source>
        <dbReference type="Proteomes" id="UP001595724"/>
    </source>
</evidence>
<dbReference type="InterPro" id="IPR027417">
    <property type="entry name" value="P-loop_NTPase"/>
</dbReference>
<keyword evidence="3" id="KW-0547">Nucleotide-binding</keyword>
<comment type="similarity">
    <text evidence="1">Belongs to the ABC transporter superfamily.</text>
</comment>
<evidence type="ECO:0000256" key="4">
    <source>
        <dbReference type="ARBA" id="ARBA00022840"/>
    </source>
</evidence>
<dbReference type="CDD" id="cd03220">
    <property type="entry name" value="ABC_KpsT_Wzt"/>
    <property type="match status" value="1"/>
</dbReference>
<feature type="domain" description="ABC transporter" evidence="5">
    <location>
        <begin position="29"/>
        <end position="251"/>
    </location>
</feature>
<dbReference type="EMBL" id="JBHRYF010000001">
    <property type="protein sequence ID" value="MFC3658593.1"/>
    <property type="molecule type" value="Genomic_DNA"/>
</dbReference>
<dbReference type="InterPro" id="IPR050683">
    <property type="entry name" value="Bact_Polysacc_Export_ATP-bd"/>
</dbReference>
<reference evidence="7" key="1">
    <citation type="journal article" date="2019" name="Int. J. Syst. Evol. Microbiol.">
        <title>The Global Catalogue of Microorganisms (GCM) 10K type strain sequencing project: providing services to taxonomists for standard genome sequencing and annotation.</title>
        <authorList>
            <consortium name="The Broad Institute Genomics Platform"/>
            <consortium name="The Broad Institute Genome Sequencing Center for Infectious Disease"/>
            <person name="Wu L."/>
            <person name="Ma J."/>
        </authorList>
    </citation>
    <scope>NUCLEOTIDE SEQUENCE [LARGE SCALE GENOMIC DNA]</scope>
    <source>
        <strain evidence="7">KCTC 42211</strain>
    </source>
</reference>
<dbReference type="GO" id="GO:0005524">
    <property type="term" value="F:ATP binding"/>
    <property type="evidence" value="ECO:0007669"/>
    <property type="project" value="UniProtKB-KW"/>
</dbReference>
<evidence type="ECO:0000259" key="5">
    <source>
        <dbReference type="PROSITE" id="PS50893"/>
    </source>
</evidence>
<dbReference type="PANTHER" id="PTHR46743">
    <property type="entry name" value="TEICHOIC ACIDS EXPORT ATP-BINDING PROTEIN TAGH"/>
    <property type="match status" value="1"/>
</dbReference>
<dbReference type="RefSeq" id="WP_386705287.1">
    <property type="nucleotide sequence ID" value="NZ_JBHRYF010000001.1"/>
</dbReference>
<evidence type="ECO:0000256" key="2">
    <source>
        <dbReference type="ARBA" id="ARBA00022448"/>
    </source>
</evidence>
<keyword evidence="4 6" id="KW-0067">ATP-binding</keyword>